<dbReference type="AlphaFoldDB" id="A0AAD5ZT34"/>
<keyword evidence="3" id="KW-1185">Reference proteome</keyword>
<organism evidence="2 3">
    <name type="scientific">Rhynchospora tenuis</name>
    <dbReference type="NCBI Taxonomy" id="198213"/>
    <lineage>
        <taxon>Eukaryota</taxon>
        <taxon>Viridiplantae</taxon>
        <taxon>Streptophyta</taxon>
        <taxon>Embryophyta</taxon>
        <taxon>Tracheophyta</taxon>
        <taxon>Spermatophyta</taxon>
        <taxon>Magnoliopsida</taxon>
        <taxon>Liliopsida</taxon>
        <taxon>Poales</taxon>
        <taxon>Cyperaceae</taxon>
        <taxon>Cyperoideae</taxon>
        <taxon>Rhynchosporeae</taxon>
        <taxon>Rhynchospora</taxon>
    </lineage>
</organism>
<feature type="compositionally biased region" description="Low complexity" evidence="1">
    <location>
        <begin position="58"/>
        <end position="72"/>
    </location>
</feature>
<feature type="region of interest" description="Disordered" evidence="1">
    <location>
        <begin position="1"/>
        <end position="31"/>
    </location>
</feature>
<evidence type="ECO:0000313" key="3">
    <source>
        <dbReference type="Proteomes" id="UP001210211"/>
    </source>
</evidence>
<reference evidence="2 3" key="1">
    <citation type="journal article" date="2022" name="Cell">
        <title>Repeat-based holocentromeres influence genome architecture and karyotype evolution.</title>
        <authorList>
            <person name="Hofstatter P.G."/>
            <person name="Thangavel G."/>
            <person name="Lux T."/>
            <person name="Neumann P."/>
            <person name="Vondrak T."/>
            <person name="Novak P."/>
            <person name="Zhang M."/>
            <person name="Costa L."/>
            <person name="Castellani M."/>
            <person name="Scott A."/>
            <person name="Toegelov H."/>
            <person name="Fuchs J."/>
            <person name="Mata-Sucre Y."/>
            <person name="Dias Y."/>
            <person name="Vanzela A.L.L."/>
            <person name="Huettel B."/>
            <person name="Almeida C.C.S."/>
            <person name="Simkova H."/>
            <person name="Souza G."/>
            <person name="Pedrosa-Harand A."/>
            <person name="Macas J."/>
            <person name="Mayer K.F.X."/>
            <person name="Houben A."/>
            <person name="Marques A."/>
        </authorList>
    </citation>
    <scope>NUCLEOTIDE SEQUENCE [LARGE SCALE GENOMIC DNA]</scope>
    <source>
        <strain evidence="2">RhyTen1mFocal</strain>
    </source>
</reference>
<evidence type="ECO:0000313" key="2">
    <source>
        <dbReference type="EMBL" id="KAJ3703473.1"/>
    </source>
</evidence>
<proteinExistence type="predicted"/>
<feature type="region of interest" description="Disordered" evidence="1">
    <location>
        <begin position="57"/>
        <end position="77"/>
    </location>
</feature>
<dbReference type="PANTHER" id="PTHR21477:SF13">
    <property type="entry name" value="KIAA0930"/>
    <property type="match status" value="1"/>
</dbReference>
<dbReference type="EMBL" id="JAMRDG010000001">
    <property type="protein sequence ID" value="KAJ3703473.1"/>
    <property type="molecule type" value="Genomic_DNA"/>
</dbReference>
<accession>A0AAD5ZT34</accession>
<name>A0AAD5ZT34_9POAL</name>
<evidence type="ECO:0000256" key="1">
    <source>
        <dbReference type="SAM" id="MobiDB-lite"/>
    </source>
</evidence>
<sequence>MRGPGGRGEVEVAVSGIADESQERAGPTSPRQLLRKGIGLIMHKAASAAADLARHTYSGPASSLSHNSSSSDRSSRSDKTILPLKCCLMSISLPWDTIAHDLLFKTSPPLSL</sequence>
<protein>
    <submittedName>
        <fullName evidence="2">Uncharacterized protein</fullName>
    </submittedName>
</protein>
<comment type="caution">
    <text evidence="2">The sequence shown here is derived from an EMBL/GenBank/DDBJ whole genome shotgun (WGS) entry which is preliminary data.</text>
</comment>
<dbReference type="Proteomes" id="UP001210211">
    <property type="component" value="Unassembled WGS sequence"/>
</dbReference>
<dbReference type="InterPro" id="IPR019141">
    <property type="entry name" value="DUF2045"/>
</dbReference>
<gene>
    <name evidence="2" type="ORF">LUZ61_007178</name>
</gene>
<dbReference type="PANTHER" id="PTHR21477">
    <property type="entry name" value="ZGC:172139"/>
    <property type="match status" value="1"/>
</dbReference>